<evidence type="ECO:0000313" key="4">
    <source>
        <dbReference type="Proteomes" id="UP000678228"/>
    </source>
</evidence>
<dbReference type="InterPro" id="IPR001789">
    <property type="entry name" value="Sig_transdc_resp-reg_receiver"/>
</dbReference>
<protein>
    <submittedName>
        <fullName evidence="3">Response regulator transcription factor</fullName>
    </submittedName>
</protein>
<dbReference type="SUPFAM" id="SSF52172">
    <property type="entry name" value="CheY-like"/>
    <property type="match status" value="1"/>
</dbReference>
<dbReference type="Gene3D" id="3.40.50.2300">
    <property type="match status" value="1"/>
</dbReference>
<reference evidence="3" key="1">
    <citation type="submission" date="2021-03" db="EMBL/GenBank/DDBJ databases">
        <title>Bacillus suaedae sp. nov., isolated from Suaeda aralocaspica.</title>
        <authorList>
            <person name="Lei R.F.R."/>
        </authorList>
    </citation>
    <scope>NUCLEOTIDE SEQUENCE</scope>
    <source>
        <strain evidence="3">YZJH907-2</strain>
    </source>
</reference>
<dbReference type="AlphaFoldDB" id="A0A940WNH9"/>
<comment type="caution">
    <text evidence="3">The sequence shown here is derived from an EMBL/GenBank/DDBJ whole genome shotgun (WGS) entry which is preliminary data.</text>
</comment>
<dbReference type="GO" id="GO:0000160">
    <property type="term" value="P:phosphorelay signal transduction system"/>
    <property type="evidence" value="ECO:0007669"/>
    <property type="project" value="InterPro"/>
</dbReference>
<gene>
    <name evidence="3" type="ORF">J7W16_00745</name>
</gene>
<accession>A0A940WNH9</accession>
<dbReference type="RefSeq" id="WP_210595021.1">
    <property type="nucleotide sequence ID" value="NZ_JAGKSQ010000001.1"/>
</dbReference>
<keyword evidence="4" id="KW-1185">Reference proteome</keyword>
<dbReference type="PROSITE" id="PS50110">
    <property type="entry name" value="RESPONSE_REGULATORY"/>
    <property type="match status" value="1"/>
</dbReference>
<dbReference type="EMBL" id="JAGKSQ010000001">
    <property type="protein sequence ID" value="MBP3949640.1"/>
    <property type="molecule type" value="Genomic_DNA"/>
</dbReference>
<dbReference type="InterPro" id="IPR011006">
    <property type="entry name" value="CheY-like_superfamily"/>
</dbReference>
<proteinExistence type="predicted"/>
<evidence type="ECO:0000259" key="2">
    <source>
        <dbReference type="PROSITE" id="PS50110"/>
    </source>
</evidence>
<evidence type="ECO:0000313" key="3">
    <source>
        <dbReference type="EMBL" id="MBP3949640.1"/>
    </source>
</evidence>
<organism evidence="3 4">
    <name type="scientific">Halalkalibacter suaedae</name>
    <dbReference type="NCBI Taxonomy" id="2822140"/>
    <lineage>
        <taxon>Bacteria</taxon>
        <taxon>Bacillati</taxon>
        <taxon>Bacillota</taxon>
        <taxon>Bacilli</taxon>
        <taxon>Bacillales</taxon>
        <taxon>Bacillaceae</taxon>
        <taxon>Halalkalibacter</taxon>
    </lineage>
</organism>
<comment type="caution">
    <text evidence="1">Lacks conserved residue(s) required for the propagation of feature annotation.</text>
</comment>
<name>A0A940WNH9_9BACI</name>
<dbReference type="Pfam" id="PF00072">
    <property type="entry name" value="Response_reg"/>
    <property type="match status" value="1"/>
</dbReference>
<feature type="domain" description="Response regulatory" evidence="2">
    <location>
        <begin position="5"/>
        <end position="119"/>
    </location>
</feature>
<dbReference type="Proteomes" id="UP000678228">
    <property type="component" value="Unassembled WGS sequence"/>
</dbReference>
<evidence type="ECO:0000256" key="1">
    <source>
        <dbReference type="PROSITE-ProRule" id="PRU00169"/>
    </source>
</evidence>
<sequence length="128" mass="14537">MYSRSVALIEDEPSHVTLMDYHLNELGINVTSFTSGQLFLQGMSLVQQEFSLIIISDQLYDTPILPFVQELEQSKLTTVPVLVMTTGRQEQVRSDTCEVHYLHKPFAIHDFRQAIQGILQEPTLIVSS</sequence>